<dbReference type="EC" id="2.1.3.-" evidence="3"/>
<dbReference type="PANTHER" id="PTHR43861:SF2">
    <property type="entry name" value="CARBOXY-S-ADENOSYL-L-METHIONINE SYNTHASE"/>
    <property type="match status" value="1"/>
</dbReference>
<feature type="binding site" evidence="3 4">
    <location>
        <begin position="83"/>
        <end position="84"/>
    </location>
    <ligand>
        <name>S-adenosyl-L-methionine</name>
        <dbReference type="ChEBI" id="CHEBI:59789"/>
    </ligand>
</feature>
<feature type="binding site" evidence="3 4">
    <location>
        <begin position="109"/>
        <end position="110"/>
    </location>
    <ligand>
        <name>S-adenosyl-L-methionine</name>
        <dbReference type="ChEBI" id="CHEBI:59789"/>
    </ligand>
</feature>
<comment type="function">
    <text evidence="3">Catalyzes the conversion of S-adenosyl-L-methionine (SAM) to carboxy-S-adenosyl-L-methionine (Cx-SAM).</text>
</comment>
<protein>
    <recommendedName>
        <fullName evidence="3">Carboxy-S-adenosyl-L-methionine synthase</fullName>
        <shortName evidence="3">Cx-SAM synthase</shortName>
        <ecNumber evidence="3">2.1.3.-</ecNumber>
    </recommendedName>
</protein>
<feature type="binding site" evidence="3 4">
    <location>
        <position position="35"/>
    </location>
    <ligand>
        <name>S-adenosyl-L-methionine</name>
        <dbReference type="ChEBI" id="CHEBI:59789"/>
    </ligand>
</feature>
<dbReference type="GO" id="GO:0016743">
    <property type="term" value="F:carboxyl- or carbamoyltransferase activity"/>
    <property type="evidence" value="ECO:0007669"/>
    <property type="project" value="UniProtKB-UniRule"/>
</dbReference>
<sequence length="234" mass="27364">MKDEIFKKPIEKQFEFDENVASVFDDMISRSVPYYQISSNLVCELLVKILKDDSKVVDLGCSTGTTLLNLFQRNPNFKLFGVDNSHAMLEIARNRAKAYGADIKFIEDDILKYDFMGFDAVLLNYTLQFIRPLKREKFVREIYDNLNDGGVFVFSEKLIYDDKNLQKKIIEIYEEYKVSQGYSRYEISQKREALENVLIPFSEDENKNMVKNVGFKSVETMFKWGNFAVFVAFK</sequence>
<dbReference type="GO" id="GO:0002098">
    <property type="term" value="P:tRNA wobble uridine modification"/>
    <property type="evidence" value="ECO:0007669"/>
    <property type="project" value="InterPro"/>
</dbReference>
<feature type="binding site" evidence="3 4">
    <location>
        <begin position="60"/>
        <end position="62"/>
    </location>
    <ligand>
        <name>S-adenosyl-L-methionine</name>
        <dbReference type="ChEBI" id="CHEBI:59789"/>
    </ligand>
</feature>
<dbReference type="Gene3D" id="3.40.50.150">
    <property type="entry name" value="Vaccinia Virus protein VP39"/>
    <property type="match status" value="1"/>
</dbReference>
<dbReference type="Pfam" id="PF13649">
    <property type="entry name" value="Methyltransf_25"/>
    <property type="match status" value="1"/>
</dbReference>
<dbReference type="GO" id="GO:0008168">
    <property type="term" value="F:methyltransferase activity"/>
    <property type="evidence" value="ECO:0007669"/>
    <property type="project" value="UniProtKB-KW"/>
</dbReference>
<evidence type="ECO:0000256" key="3">
    <source>
        <dbReference type="HAMAP-Rule" id="MF_01589"/>
    </source>
</evidence>
<evidence type="ECO:0000259" key="5">
    <source>
        <dbReference type="Pfam" id="PF13649"/>
    </source>
</evidence>
<accession>A0A128EE33</accession>
<feature type="domain" description="Methyltransferase" evidence="5">
    <location>
        <begin position="56"/>
        <end position="150"/>
    </location>
</feature>
<comment type="catalytic activity">
    <reaction evidence="3">
        <text>prephenate + S-adenosyl-L-methionine = carboxy-S-adenosyl-L-methionine + 3-phenylpyruvate + H2O</text>
        <dbReference type="Rhea" id="RHEA:51692"/>
        <dbReference type="ChEBI" id="CHEBI:15377"/>
        <dbReference type="ChEBI" id="CHEBI:18005"/>
        <dbReference type="ChEBI" id="CHEBI:29934"/>
        <dbReference type="ChEBI" id="CHEBI:59789"/>
        <dbReference type="ChEBI" id="CHEBI:134278"/>
    </reaction>
</comment>
<dbReference type="InterPro" id="IPR041698">
    <property type="entry name" value="Methyltransf_25"/>
</dbReference>
<dbReference type="AlphaFoldDB" id="A0A128EE33"/>
<dbReference type="Proteomes" id="UP000069632">
    <property type="component" value="Unassembled WGS sequence"/>
</dbReference>
<dbReference type="InterPro" id="IPR005271">
    <property type="entry name" value="CmoA"/>
</dbReference>
<dbReference type="NCBIfam" id="TIGR00740">
    <property type="entry name" value="carboxy-S-adenosyl-L-methionine synthase CmoA"/>
    <property type="match status" value="1"/>
</dbReference>
<gene>
    <name evidence="3 6" type="primary">cmoA</name>
    <name evidence="6" type="ORF">ERS672216_00763</name>
</gene>
<evidence type="ECO:0000313" key="7">
    <source>
        <dbReference type="Proteomes" id="UP000069632"/>
    </source>
</evidence>
<dbReference type="OrthoDB" id="5386938at2"/>
<evidence type="ECO:0000256" key="1">
    <source>
        <dbReference type="ARBA" id="ARBA00022679"/>
    </source>
</evidence>
<keyword evidence="2 3" id="KW-0949">S-adenosyl-L-methionine</keyword>
<evidence type="ECO:0000256" key="2">
    <source>
        <dbReference type="ARBA" id="ARBA00022691"/>
    </source>
</evidence>
<keyword evidence="7" id="KW-1185">Reference proteome</keyword>
<dbReference type="PANTHER" id="PTHR43861">
    <property type="entry name" value="TRANS-ACONITATE 2-METHYLTRANSFERASE-RELATED"/>
    <property type="match status" value="1"/>
</dbReference>
<dbReference type="HAMAP" id="MF_01589">
    <property type="entry name" value="Cx_SAM_synthase"/>
    <property type="match status" value="1"/>
</dbReference>
<dbReference type="GO" id="GO:0032259">
    <property type="term" value="P:methylation"/>
    <property type="evidence" value="ECO:0007669"/>
    <property type="project" value="UniProtKB-KW"/>
</dbReference>
<dbReference type="PIRSF" id="PIRSF006325">
    <property type="entry name" value="MeTrfase_bac"/>
    <property type="match status" value="1"/>
</dbReference>
<dbReference type="RefSeq" id="WP_075493369.1">
    <property type="nucleotide sequence ID" value="NZ_CP053844.1"/>
</dbReference>
<feature type="binding site" evidence="3">
    <location>
        <position position="191"/>
    </location>
    <ligand>
        <name>S-adenosyl-L-methionine</name>
        <dbReference type="ChEBI" id="CHEBI:59789"/>
    </ligand>
</feature>
<keyword evidence="1 3" id="KW-0808">Transferase</keyword>
<dbReference type="GO" id="GO:1904047">
    <property type="term" value="F:S-adenosyl-L-methionine binding"/>
    <property type="evidence" value="ECO:0007669"/>
    <property type="project" value="UniProtKB-UniRule"/>
</dbReference>
<feature type="binding site" evidence="3 4">
    <location>
        <position position="124"/>
    </location>
    <ligand>
        <name>S-adenosyl-L-methionine</name>
        <dbReference type="ChEBI" id="CHEBI:59789"/>
    </ligand>
</feature>
<comment type="similarity">
    <text evidence="3">Belongs to the class I-like SAM-binding methyltransferase superfamily. Cx-SAM synthase family.</text>
</comment>
<reference evidence="6 7" key="1">
    <citation type="submission" date="2016-02" db="EMBL/GenBank/DDBJ databases">
        <authorList>
            <consortium name="Pathogen Informatics"/>
        </authorList>
    </citation>
    <scope>NUCLEOTIDE SEQUENCE [LARGE SCALE GENOMIC DNA]</scope>
    <source>
        <strain evidence="6 7">RC20</strain>
    </source>
</reference>
<dbReference type="CDD" id="cd02440">
    <property type="entry name" value="AdoMet_MTases"/>
    <property type="match status" value="1"/>
</dbReference>
<name>A0A128EE33_9BACT</name>
<evidence type="ECO:0000256" key="4">
    <source>
        <dbReference type="PIRSR" id="PIRSR006325-1"/>
    </source>
</evidence>
<dbReference type="SUPFAM" id="SSF53335">
    <property type="entry name" value="S-adenosyl-L-methionine-dependent methyltransferases"/>
    <property type="match status" value="1"/>
</dbReference>
<organism evidence="6 7">
    <name type="scientific">Campylobacter geochelonis</name>
    <dbReference type="NCBI Taxonomy" id="1780362"/>
    <lineage>
        <taxon>Bacteria</taxon>
        <taxon>Pseudomonadati</taxon>
        <taxon>Campylobacterota</taxon>
        <taxon>Epsilonproteobacteria</taxon>
        <taxon>Campylobacterales</taxon>
        <taxon>Campylobacteraceae</taxon>
        <taxon>Campylobacter</taxon>
    </lineage>
</organism>
<keyword evidence="6" id="KW-0489">Methyltransferase</keyword>
<evidence type="ECO:0000313" key="6">
    <source>
        <dbReference type="EMBL" id="CZE47194.1"/>
    </source>
</evidence>
<dbReference type="InterPro" id="IPR029063">
    <property type="entry name" value="SAM-dependent_MTases_sf"/>
</dbReference>
<proteinExistence type="inferred from homology"/>
<dbReference type="EMBL" id="FIZP01000002">
    <property type="protein sequence ID" value="CZE47194.1"/>
    <property type="molecule type" value="Genomic_DNA"/>
</dbReference>